<dbReference type="InterPro" id="IPR036890">
    <property type="entry name" value="HATPase_C_sf"/>
</dbReference>
<dbReference type="PANTHER" id="PTHR41523">
    <property type="entry name" value="TWO-COMPONENT SYSTEM SENSOR PROTEIN"/>
    <property type="match status" value="1"/>
</dbReference>
<evidence type="ECO:0000256" key="12">
    <source>
        <dbReference type="ARBA" id="ARBA00022777"/>
    </source>
</evidence>
<dbReference type="PROSITE" id="PS50113">
    <property type="entry name" value="PAC"/>
    <property type="match status" value="3"/>
</dbReference>
<dbReference type="NCBIfam" id="TIGR00229">
    <property type="entry name" value="sensory_box"/>
    <property type="match status" value="2"/>
</dbReference>
<keyword evidence="14" id="KW-0157">Chromophore</keyword>
<keyword evidence="5" id="KW-0597">Phosphoprotein</keyword>
<dbReference type="InterPro" id="IPR011102">
    <property type="entry name" value="Sig_transdc_His_kinase_HWE"/>
</dbReference>
<dbReference type="Pfam" id="PF07536">
    <property type="entry name" value="HWE_HK"/>
    <property type="match status" value="1"/>
</dbReference>
<evidence type="ECO:0000313" key="19">
    <source>
        <dbReference type="EMBL" id="RUT30942.1"/>
    </source>
</evidence>
<dbReference type="PROSITE" id="PS50112">
    <property type="entry name" value="PAS"/>
    <property type="match status" value="1"/>
</dbReference>
<keyword evidence="8" id="KW-0288">FMN</keyword>
<dbReference type="EC" id="2.7.13.3" evidence="2"/>
<keyword evidence="7" id="KW-0285">Flavoprotein</keyword>
<keyword evidence="16" id="KW-0675">Receptor</keyword>
<evidence type="ECO:0000256" key="11">
    <source>
        <dbReference type="ARBA" id="ARBA00022741"/>
    </source>
</evidence>
<comment type="caution">
    <text evidence="19">The sequence shown here is derived from an EMBL/GenBank/DDBJ whole genome shotgun (WGS) entry which is preliminary data.</text>
</comment>
<keyword evidence="9" id="KW-0808">Transferase</keyword>
<evidence type="ECO:0000256" key="2">
    <source>
        <dbReference type="ARBA" id="ARBA00012438"/>
    </source>
</evidence>
<dbReference type="GO" id="GO:0005524">
    <property type="term" value="F:ATP binding"/>
    <property type="evidence" value="ECO:0007669"/>
    <property type="project" value="UniProtKB-KW"/>
</dbReference>
<keyword evidence="10" id="KW-0677">Repeat</keyword>
<dbReference type="SUPFAM" id="SSF55785">
    <property type="entry name" value="PYP-like sensor domain (PAS domain)"/>
    <property type="match status" value="3"/>
</dbReference>
<protein>
    <recommendedName>
        <fullName evidence="3">Blue-light-activated histidine kinase</fullName>
        <ecNumber evidence="2">2.7.13.3</ecNumber>
    </recommendedName>
</protein>
<dbReference type="Gene3D" id="3.30.565.10">
    <property type="entry name" value="Histidine kinase-like ATPase, C-terminal domain"/>
    <property type="match status" value="1"/>
</dbReference>
<dbReference type="SMART" id="SM00911">
    <property type="entry name" value="HWE_HK"/>
    <property type="match status" value="1"/>
</dbReference>
<dbReference type="OrthoDB" id="341208at2"/>
<feature type="domain" description="PAC" evidence="18">
    <location>
        <begin position="251"/>
        <end position="303"/>
    </location>
</feature>
<feature type="domain" description="PAC" evidence="18">
    <location>
        <begin position="377"/>
        <end position="429"/>
    </location>
</feature>
<proteinExistence type="predicted"/>
<evidence type="ECO:0000256" key="3">
    <source>
        <dbReference type="ARBA" id="ARBA00021740"/>
    </source>
</evidence>
<dbReference type="RefSeq" id="WP_127188189.1">
    <property type="nucleotide sequence ID" value="NZ_RZNJ01000003.1"/>
</dbReference>
<evidence type="ECO:0000256" key="4">
    <source>
        <dbReference type="ARBA" id="ARBA00022543"/>
    </source>
</evidence>
<keyword evidence="15" id="KW-0843">Virulence</keyword>
<evidence type="ECO:0000259" key="18">
    <source>
        <dbReference type="PROSITE" id="PS50113"/>
    </source>
</evidence>
<evidence type="ECO:0000256" key="10">
    <source>
        <dbReference type="ARBA" id="ARBA00022737"/>
    </source>
</evidence>
<dbReference type="InterPro" id="IPR035965">
    <property type="entry name" value="PAS-like_dom_sf"/>
</dbReference>
<evidence type="ECO:0000313" key="20">
    <source>
        <dbReference type="Proteomes" id="UP000281547"/>
    </source>
</evidence>
<evidence type="ECO:0000256" key="5">
    <source>
        <dbReference type="ARBA" id="ARBA00022553"/>
    </source>
</evidence>
<name>A0A433XA53_9HYPH</name>
<keyword evidence="6" id="KW-0716">Sensory transduction</keyword>
<dbReference type="PANTHER" id="PTHR41523:SF8">
    <property type="entry name" value="ETHYLENE RESPONSE SENSOR PROTEIN"/>
    <property type="match status" value="1"/>
</dbReference>
<dbReference type="Proteomes" id="UP000281547">
    <property type="component" value="Unassembled WGS sequence"/>
</dbReference>
<comment type="catalytic activity">
    <reaction evidence="1">
        <text>ATP + protein L-histidine = ADP + protein N-phospho-L-histidine.</text>
        <dbReference type="EC" id="2.7.13.3"/>
    </reaction>
</comment>
<keyword evidence="20" id="KW-1185">Reference proteome</keyword>
<dbReference type="Pfam" id="PF08448">
    <property type="entry name" value="PAS_4"/>
    <property type="match status" value="1"/>
</dbReference>
<dbReference type="AlphaFoldDB" id="A0A433XA53"/>
<dbReference type="SMART" id="SM00091">
    <property type="entry name" value="PAS"/>
    <property type="match status" value="2"/>
</dbReference>
<evidence type="ECO:0000256" key="14">
    <source>
        <dbReference type="ARBA" id="ARBA00022991"/>
    </source>
</evidence>
<sequence>MPHALFHIADGTLRERVYARDTVARFDRFNWCGTELGEPRSWPEALKGAVRAMMLSPVAMALMIGPRARLVYNDGYAVIAGPKHPEIFGLPVCEAWPEIADFTDQQIARASTGETVTFADQELTLNRTGELASAWFDLTYSPILDDDGKPLGVLAVVIETTERVVAERRLRATQEKLEMALGGSLMVGTWDWDIAADRVTADPRFAEFYGIDPVAAAQGIPIARFVEAIHPDDHGPVRAAIEKSIAEGGSYRSEYRVLGGGERTRWVLASGQVRRDESGTPTHFPGVAVDITEQKLAAAAAAESEARFRILADTMPQMVWATRPDGFHDYYNARWYEFTGTTPGSTDGEGWAGVFHPEDQPRAWGVWREALETGEPYHIEYRLRHHSGVYRWVLGRALPIRDETGTIQRWIGTCTDIDDSKRIAEEREVVAQELSHRIKNIFAVVTAIVGLSARTHPEMREFAEQLRQRILALGKAHDFVRPHSTASRPVFDQNSLFALVAELLKPYCAEGDGRLVFEGEDAPIDDGPATPLALIFHELATNSAKYGALAHTGGQVTIRARGLGERYHLTWKETGVPTLGPGTGEGFGSRLMKLSVEGQLQGSYERHWDADGLRVEIEVPLSALRRSMRLGKPEGSAQE</sequence>
<keyword evidence="13" id="KW-0067">ATP-binding</keyword>
<dbReference type="SMART" id="SM00086">
    <property type="entry name" value="PAC"/>
    <property type="match status" value="3"/>
</dbReference>
<dbReference type="Gene3D" id="3.30.450.20">
    <property type="entry name" value="PAS domain"/>
    <property type="match status" value="3"/>
</dbReference>
<feature type="domain" description="PAS" evidence="17">
    <location>
        <begin position="304"/>
        <end position="374"/>
    </location>
</feature>
<keyword evidence="4" id="KW-0600">Photoreceptor protein</keyword>
<evidence type="ECO:0000256" key="1">
    <source>
        <dbReference type="ARBA" id="ARBA00000085"/>
    </source>
</evidence>
<accession>A0A433XA53</accession>
<evidence type="ECO:0000256" key="9">
    <source>
        <dbReference type="ARBA" id="ARBA00022679"/>
    </source>
</evidence>
<dbReference type="InterPro" id="IPR000014">
    <property type="entry name" value="PAS"/>
</dbReference>
<dbReference type="InterPro" id="IPR000700">
    <property type="entry name" value="PAS-assoc_C"/>
</dbReference>
<dbReference type="SUPFAM" id="SSF55874">
    <property type="entry name" value="ATPase domain of HSP90 chaperone/DNA topoisomerase II/histidine kinase"/>
    <property type="match status" value="1"/>
</dbReference>
<dbReference type="FunFam" id="3.30.450.20:FF:000099">
    <property type="entry name" value="Sensory box sensor histidine kinase"/>
    <property type="match status" value="1"/>
</dbReference>
<dbReference type="InterPro" id="IPR013655">
    <property type="entry name" value="PAS_fold_3"/>
</dbReference>
<keyword evidence="12" id="KW-0418">Kinase</keyword>
<evidence type="ECO:0000256" key="8">
    <source>
        <dbReference type="ARBA" id="ARBA00022643"/>
    </source>
</evidence>
<evidence type="ECO:0000256" key="6">
    <source>
        <dbReference type="ARBA" id="ARBA00022606"/>
    </source>
</evidence>
<evidence type="ECO:0000259" key="17">
    <source>
        <dbReference type="PROSITE" id="PS50112"/>
    </source>
</evidence>
<dbReference type="EMBL" id="RZNJ01000003">
    <property type="protein sequence ID" value="RUT30942.1"/>
    <property type="molecule type" value="Genomic_DNA"/>
</dbReference>
<dbReference type="Pfam" id="PF08447">
    <property type="entry name" value="PAS_3"/>
    <property type="match status" value="2"/>
</dbReference>
<feature type="domain" description="PAC" evidence="18">
    <location>
        <begin position="119"/>
        <end position="172"/>
    </location>
</feature>
<dbReference type="CDD" id="cd00130">
    <property type="entry name" value="PAS"/>
    <property type="match status" value="2"/>
</dbReference>
<evidence type="ECO:0000256" key="7">
    <source>
        <dbReference type="ARBA" id="ARBA00022630"/>
    </source>
</evidence>
<reference evidence="19 20" key="1">
    <citation type="journal article" date="2016" name="Int. J. Syst. Evol. Microbiol.">
        <title>Arsenicitalea aurantiaca gen. nov., sp. nov., a new member of the family Hyphomicrobiaceae, isolated from high-arsenic sediment.</title>
        <authorList>
            <person name="Mu Y."/>
            <person name="Zhou L."/>
            <person name="Zeng X.C."/>
            <person name="Liu L."/>
            <person name="Pan Y."/>
            <person name="Chen X."/>
            <person name="Wang J."/>
            <person name="Li S."/>
            <person name="Li W.J."/>
            <person name="Wang Y."/>
        </authorList>
    </citation>
    <scope>NUCLEOTIDE SEQUENCE [LARGE SCALE GENOMIC DNA]</scope>
    <source>
        <strain evidence="19 20">42-50</strain>
    </source>
</reference>
<dbReference type="InterPro" id="IPR013656">
    <property type="entry name" value="PAS_4"/>
</dbReference>
<organism evidence="19 20">
    <name type="scientific">Arsenicitalea aurantiaca</name>
    <dbReference type="NCBI Taxonomy" id="1783274"/>
    <lineage>
        <taxon>Bacteria</taxon>
        <taxon>Pseudomonadati</taxon>
        <taxon>Pseudomonadota</taxon>
        <taxon>Alphaproteobacteria</taxon>
        <taxon>Hyphomicrobiales</taxon>
        <taxon>Devosiaceae</taxon>
        <taxon>Arsenicitalea</taxon>
    </lineage>
</organism>
<evidence type="ECO:0000256" key="15">
    <source>
        <dbReference type="ARBA" id="ARBA00023026"/>
    </source>
</evidence>
<dbReference type="GO" id="GO:0009881">
    <property type="term" value="F:photoreceptor activity"/>
    <property type="evidence" value="ECO:0007669"/>
    <property type="project" value="UniProtKB-KW"/>
</dbReference>
<dbReference type="InterPro" id="IPR001610">
    <property type="entry name" value="PAC"/>
</dbReference>
<gene>
    <name evidence="19" type="ORF">EMQ25_08665</name>
</gene>
<evidence type="ECO:0000256" key="13">
    <source>
        <dbReference type="ARBA" id="ARBA00022840"/>
    </source>
</evidence>
<keyword evidence="11" id="KW-0547">Nucleotide-binding</keyword>
<dbReference type="GO" id="GO:0004673">
    <property type="term" value="F:protein histidine kinase activity"/>
    <property type="evidence" value="ECO:0007669"/>
    <property type="project" value="UniProtKB-EC"/>
</dbReference>
<evidence type="ECO:0000256" key="16">
    <source>
        <dbReference type="ARBA" id="ARBA00023170"/>
    </source>
</evidence>
<dbReference type="Gene3D" id="2.10.70.100">
    <property type="match status" value="1"/>
</dbReference>